<dbReference type="FunFam" id="2.40.50.140:FF:000023">
    <property type="entry name" value="Polyribonucleotide nucleotidyltransferase"/>
    <property type="match status" value="1"/>
</dbReference>
<dbReference type="SUPFAM" id="SSF50249">
    <property type="entry name" value="Nucleic acid-binding proteins"/>
    <property type="match status" value="1"/>
</dbReference>
<organism evidence="11 12">
    <name type="scientific">Halalkalibacter nanhaiisediminis</name>
    <dbReference type="NCBI Taxonomy" id="688079"/>
    <lineage>
        <taxon>Bacteria</taxon>
        <taxon>Bacillati</taxon>
        <taxon>Bacillota</taxon>
        <taxon>Bacilli</taxon>
        <taxon>Bacillales</taxon>
        <taxon>Bacillaceae</taxon>
        <taxon>Halalkalibacter</taxon>
    </lineage>
</organism>
<evidence type="ECO:0000256" key="5">
    <source>
        <dbReference type="ARBA" id="ARBA00022695"/>
    </source>
</evidence>
<keyword evidence="5 9" id="KW-0548">Nucleotidyltransferase</keyword>
<dbReference type="CDD" id="cd11364">
    <property type="entry name" value="RNase_PH_PNPase_2"/>
    <property type="match status" value="1"/>
</dbReference>
<dbReference type="FunFam" id="3.30.230.70:FF:000002">
    <property type="entry name" value="Polyribonucleotide nucleotidyltransferase"/>
    <property type="match status" value="1"/>
</dbReference>
<evidence type="ECO:0000256" key="4">
    <source>
        <dbReference type="ARBA" id="ARBA00022679"/>
    </source>
</evidence>
<dbReference type="NCBIfam" id="NF008805">
    <property type="entry name" value="PRK11824.1"/>
    <property type="match status" value="1"/>
</dbReference>
<evidence type="ECO:0000259" key="10">
    <source>
        <dbReference type="PROSITE" id="PS50126"/>
    </source>
</evidence>
<comment type="function">
    <text evidence="9">Involved in mRNA degradation. Catalyzes the phosphorolysis of single-stranded polyribonucleotides processively in the 3'- to 5'-direction.</text>
</comment>
<dbReference type="PROSITE" id="PS50084">
    <property type="entry name" value="KH_TYPE_1"/>
    <property type="match status" value="1"/>
</dbReference>
<dbReference type="PANTHER" id="PTHR11252">
    <property type="entry name" value="POLYRIBONUCLEOTIDE NUCLEOTIDYLTRANSFERASE"/>
    <property type="match status" value="1"/>
</dbReference>
<comment type="cofactor">
    <cofactor evidence="9">
        <name>Mg(2+)</name>
        <dbReference type="ChEBI" id="CHEBI:18420"/>
    </cofactor>
</comment>
<evidence type="ECO:0000313" key="11">
    <source>
        <dbReference type="EMBL" id="TWI55207.1"/>
    </source>
</evidence>
<keyword evidence="4 9" id="KW-0808">Transferase</keyword>
<dbReference type="InterPro" id="IPR012340">
    <property type="entry name" value="NA-bd_OB-fold"/>
</dbReference>
<dbReference type="Pfam" id="PF03725">
    <property type="entry name" value="RNase_PH_C"/>
    <property type="match status" value="2"/>
</dbReference>
<keyword evidence="7 9" id="KW-0460">Magnesium</keyword>
<dbReference type="InterPro" id="IPR003029">
    <property type="entry name" value="S1_domain"/>
</dbReference>
<dbReference type="InterPro" id="IPR015848">
    <property type="entry name" value="PNPase_PH_RNA-bd_bac/org-type"/>
</dbReference>
<dbReference type="PROSITE" id="PS50126">
    <property type="entry name" value="S1"/>
    <property type="match status" value="1"/>
</dbReference>
<comment type="subcellular location">
    <subcellularLocation>
        <location evidence="1 9">Cytoplasm</location>
    </subcellularLocation>
</comment>
<dbReference type="EMBL" id="VLKZ01000007">
    <property type="protein sequence ID" value="TWI55207.1"/>
    <property type="molecule type" value="Genomic_DNA"/>
</dbReference>
<dbReference type="Proteomes" id="UP000315711">
    <property type="component" value="Unassembled WGS sequence"/>
</dbReference>
<dbReference type="FunFam" id="3.30.230.70:FF:000001">
    <property type="entry name" value="Polyribonucleotide nucleotidyltransferase"/>
    <property type="match status" value="1"/>
</dbReference>
<dbReference type="Gene3D" id="3.30.230.70">
    <property type="entry name" value="GHMP Kinase, N-terminal domain"/>
    <property type="match status" value="2"/>
</dbReference>
<dbReference type="Gene3D" id="3.30.1370.10">
    <property type="entry name" value="K Homology domain, type 1"/>
    <property type="match status" value="1"/>
</dbReference>
<dbReference type="Gene3D" id="2.40.50.140">
    <property type="entry name" value="Nucleic acid-binding proteins"/>
    <property type="match status" value="1"/>
</dbReference>
<dbReference type="InterPro" id="IPR015847">
    <property type="entry name" value="ExoRNase_PH_dom2"/>
</dbReference>
<dbReference type="InterPro" id="IPR012162">
    <property type="entry name" value="PNPase"/>
</dbReference>
<reference evidence="11 12" key="1">
    <citation type="journal article" date="2015" name="Stand. Genomic Sci.">
        <title>Genomic Encyclopedia of Bacterial and Archaeal Type Strains, Phase III: the genomes of soil and plant-associated and newly described type strains.</title>
        <authorList>
            <person name="Whitman W.B."/>
            <person name="Woyke T."/>
            <person name="Klenk H.P."/>
            <person name="Zhou Y."/>
            <person name="Lilburn T.G."/>
            <person name="Beck B.J."/>
            <person name="De Vos P."/>
            <person name="Vandamme P."/>
            <person name="Eisen J.A."/>
            <person name="Garrity G."/>
            <person name="Hugenholtz P."/>
            <person name="Kyrpides N.C."/>
        </authorList>
    </citation>
    <scope>NUCLEOTIDE SEQUENCE [LARGE SCALE GENOMIC DNA]</scope>
    <source>
        <strain evidence="11 12">CGMCC 1.10116</strain>
    </source>
</reference>
<evidence type="ECO:0000313" key="12">
    <source>
        <dbReference type="Proteomes" id="UP000315711"/>
    </source>
</evidence>
<dbReference type="InterPro" id="IPR036345">
    <property type="entry name" value="ExoRNase_PH_dom2_sf"/>
</dbReference>
<dbReference type="SMART" id="SM00322">
    <property type="entry name" value="KH"/>
    <property type="match status" value="1"/>
</dbReference>
<dbReference type="InterPro" id="IPR001247">
    <property type="entry name" value="ExoRNase_PH_dom1"/>
</dbReference>
<dbReference type="Pfam" id="PF00013">
    <property type="entry name" value="KH_1"/>
    <property type="match status" value="1"/>
</dbReference>
<dbReference type="PANTHER" id="PTHR11252:SF0">
    <property type="entry name" value="POLYRIBONUCLEOTIDE NUCLEOTIDYLTRANSFERASE 1, MITOCHONDRIAL"/>
    <property type="match status" value="1"/>
</dbReference>
<evidence type="ECO:0000256" key="1">
    <source>
        <dbReference type="ARBA" id="ARBA00004496"/>
    </source>
</evidence>
<dbReference type="GO" id="GO:0005829">
    <property type="term" value="C:cytosol"/>
    <property type="evidence" value="ECO:0007669"/>
    <property type="project" value="TreeGrafter"/>
</dbReference>
<dbReference type="AlphaFoldDB" id="A0A562QEM2"/>
<evidence type="ECO:0000256" key="3">
    <source>
        <dbReference type="ARBA" id="ARBA00022490"/>
    </source>
</evidence>
<feature type="binding site" evidence="9">
    <location>
        <position position="485"/>
    </location>
    <ligand>
        <name>Mg(2+)</name>
        <dbReference type="ChEBI" id="CHEBI:18420"/>
    </ligand>
</feature>
<dbReference type="GO" id="GO:0006396">
    <property type="term" value="P:RNA processing"/>
    <property type="evidence" value="ECO:0007669"/>
    <property type="project" value="InterPro"/>
</dbReference>
<evidence type="ECO:0000256" key="6">
    <source>
        <dbReference type="ARBA" id="ARBA00022723"/>
    </source>
</evidence>
<dbReference type="GO" id="GO:0000175">
    <property type="term" value="F:3'-5'-RNA exonuclease activity"/>
    <property type="evidence" value="ECO:0007669"/>
    <property type="project" value="TreeGrafter"/>
</dbReference>
<dbReference type="SMART" id="SM00316">
    <property type="entry name" value="S1"/>
    <property type="match status" value="1"/>
</dbReference>
<dbReference type="CDD" id="cd04472">
    <property type="entry name" value="S1_PNPase"/>
    <property type="match status" value="1"/>
</dbReference>
<dbReference type="Pfam" id="PF00575">
    <property type="entry name" value="S1"/>
    <property type="match status" value="1"/>
</dbReference>
<dbReference type="OrthoDB" id="9804305at2"/>
<gene>
    <name evidence="9" type="primary">pnp</name>
    <name evidence="11" type="ORF">IQ10_02754</name>
</gene>
<dbReference type="RefSeq" id="WP_144451004.1">
    <property type="nucleotide sequence ID" value="NZ_VLKZ01000007.1"/>
</dbReference>
<dbReference type="SUPFAM" id="SSF54791">
    <property type="entry name" value="Eukaryotic type KH-domain (KH-domain type I)"/>
    <property type="match status" value="1"/>
</dbReference>
<dbReference type="InterPro" id="IPR027408">
    <property type="entry name" value="PNPase/RNase_PH_dom_sf"/>
</dbReference>
<dbReference type="CDD" id="cd02393">
    <property type="entry name" value="KH-I_PNPase"/>
    <property type="match status" value="1"/>
</dbReference>
<keyword evidence="12" id="KW-1185">Reference proteome</keyword>
<dbReference type="InterPro" id="IPR004087">
    <property type="entry name" value="KH_dom"/>
</dbReference>
<feature type="binding site" evidence="9">
    <location>
        <position position="491"/>
    </location>
    <ligand>
        <name>Mg(2+)</name>
        <dbReference type="ChEBI" id="CHEBI:18420"/>
    </ligand>
</feature>
<evidence type="ECO:0000256" key="8">
    <source>
        <dbReference type="ARBA" id="ARBA00022884"/>
    </source>
</evidence>
<proteinExistence type="inferred from homology"/>
<dbReference type="FunFam" id="3.30.1370.10:FF:000001">
    <property type="entry name" value="Polyribonucleotide nucleotidyltransferase"/>
    <property type="match status" value="1"/>
</dbReference>
<dbReference type="SUPFAM" id="SSF54211">
    <property type="entry name" value="Ribosomal protein S5 domain 2-like"/>
    <property type="match status" value="2"/>
</dbReference>
<dbReference type="InterPro" id="IPR004088">
    <property type="entry name" value="KH_dom_type_1"/>
</dbReference>
<dbReference type="GO" id="GO:0004654">
    <property type="term" value="F:polyribonucleotide nucleotidyltransferase activity"/>
    <property type="evidence" value="ECO:0007669"/>
    <property type="project" value="UniProtKB-UniRule"/>
</dbReference>
<dbReference type="GO" id="GO:0006402">
    <property type="term" value="P:mRNA catabolic process"/>
    <property type="evidence" value="ECO:0007669"/>
    <property type="project" value="UniProtKB-UniRule"/>
</dbReference>
<dbReference type="PIRSF" id="PIRSF005499">
    <property type="entry name" value="PNPase"/>
    <property type="match status" value="1"/>
</dbReference>
<dbReference type="GO" id="GO:0000287">
    <property type="term" value="F:magnesium ion binding"/>
    <property type="evidence" value="ECO:0007669"/>
    <property type="project" value="UniProtKB-UniRule"/>
</dbReference>
<dbReference type="Pfam" id="PF01138">
    <property type="entry name" value="RNase_PH"/>
    <property type="match status" value="2"/>
</dbReference>
<sequence length="704" mass="77729">MEQTRHVFKMEWAGRELTVETGQLAKQANGAVLVRYGDTAVLSTATASKEPKDLPFFPLTVNYEERLYAAGKIPGGFIKREGRPSEKAILASRLIDRPIRPLFPEGFRNEVQVISIVMSVDQNCSSEMAAMIGSSLALTVSDIPFDGPIAGVTVGRLDGHFVINPTSEQLEQSDINLVVAGTKEAINMVEAGADEVSEEVMLEAIMFGHDEIKKLIAFQEEIAAEIAKEKSEVKLKQVDPELEQEVRTLAEAELKEAVQVQEKHARQEAIDAVMKKTLEAFEEREEINVGDVKEVLHKVVKEEVRRLITVDKVRPDGRKVDEIRPLASQVNLLPRTHGSGLFTRGQTQALSICTLGALGDVQILDGLGIEESKRFMHHYNFPQFSVGETGPIRGPGRREIGHGALGERALEPVIPNENEFPYTIRLVSEVLESNGSTSQASICASTLAMMDAGVPIKAPVAGIAMGLVKQDEHVTVLTDIQGMEDALGDMDFKVAGTRDGVTALQMDIKISGINREILEEALEQAKRGRMIILDSMLEAIGESRKELSAYAPKIMTMKINPDKIRDVIGPSGKMINKIIEETGVKIDIEQDGTVYISSVDMAMNEKARSIIEDIVREVEIGQTYLGKVKRIEKFGAFVELFKGKDGLVHISQLAEERVNKVEDILKIGDEILVRVTEVDNQGRVNLSRKVILKEEKERQEQAQK</sequence>
<evidence type="ECO:0000256" key="7">
    <source>
        <dbReference type="ARBA" id="ARBA00022842"/>
    </source>
</evidence>
<dbReference type="GO" id="GO:0003723">
    <property type="term" value="F:RNA binding"/>
    <property type="evidence" value="ECO:0007669"/>
    <property type="project" value="UniProtKB-UniRule"/>
</dbReference>
<comment type="catalytic activity">
    <reaction evidence="9">
        <text>RNA(n+1) + phosphate = RNA(n) + a ribonucleoside 5'-diphosphate</text>
        <dbReference type="Rhea" id="RHEA:22096"/>
        <dbReference type="Rhea" id="RHEA-COMP:14527"/>
        <dbReference type="Rhea" id="RHEA-COMP:17342"/>
        <dbReference type="ChEBI" id="CHEBI:43474"/>
        <dbReference type="ChEBI" id="CHEBI:57930"/>
        <dbReference type="ChEBI" id="CHEBI:140395"/>
        <dbReference type="EC" id="2.7.7.8"/>
    </reaction>
</comment>
<comment type="caution">
    <text evidence="11">The sequence shown here is derived from an EMBL/GenBank/DDBJ whole genome shotgun (WGS) entry which is preliminary data.</text>
</comment>
<dbReference type="InterPro" id="IPR036612">
    <property type="entry name" value="KH_dom_type_1_sf"/>
</dbReference>
<protein>
    <recommendedName>
        <fullName evidence="9">Polyribonucleotide nucleotidyltransferase</fullName>
        <ecNumber evidence="9">2.7.7.8</ecNumber>
    </recommendedName>
    <alternativeName>
        <fullName evidence="9">Polynucleotide phosphorylase</fullName>
        <shortName evidence="9">PNPase</shortName>
    </alternativeName>
</protein>
<evidence type="ECO:0000256" key="2">
    <source>
        <dbReference type="ARBA" id="ARBA00007404"/>
    </source>
</evidence>
<name>A0A562QEM2_9BACI</name>
<evidence type="ECO:0000256" key="9">
    <source>
        <dbReference type="HAMAP-Rule" id="MF_01595"/>
    </source>
</evidence>
<keyword evidence="8 9" id="KW-0694">RNA-binding</keyword>
<dbReference type="HAMAP" id="MF_01595">
    <property type="entry name" value="PNPase"/>
    <property type="match status" value="1"/>
</dbReference>
<feature type="domain" description="S1 motif" evidence="10">
    <location>
        <begin position="621"/>
        <end position="689"/>
    </location>
</feature>
<dbReference type="EC" id="2.7.7.8" evidence="9"/>
<dbReference type="CDD" id="cd11363">
    <property type="entry name" value="RNase_PH_PNPase_1"/>
    <property type="match status" value="1"/>
</dbReference>
<keyword evidence="3 9" id="KW-0963">Cytoplasm</keyword>
<accession>A0A562QEM2</accession>
<keyword evidence="6 9" id="KW-0479">Metal-binding</keyword>
<dbReference type="InterPro" id="IPR020568">
    <property type="entry name" value="Ribosomal_Su5_D2-typ_SF"/>
</dbReference>
<dbReference type="SUPFAM" id="SSF55666">
    <property type="entry name" value="Ribonuclease PH domain 2-like"/>
    <property type="match status" value="2"/>
</dbReference>
<dbReference type="Pfam" id="PF03726">
    <property type="entry name" value="PNPase"/>
    <property type="match status" value="1"/>
</dbReference>
<dbReference type="NCBIfam" id="TIGR03591">
    <property type="entry name" value="polynuc_phos"/>
    <property type="match status" value="1"/>
</dbReference>
<comment type="similarity">
    <text evidence="2 9">Belongs to the polyribonucleotide nucleotidyltransferase family.</text>
</comment>